<dbReference type="Pfam" id="PF19160">
    <property type="entry name" value="SPARK"/>
    <property type="match status" value="1"/>
</dbReference>
<dbReference type="PROSITE" id="PS50011">
    <property type="entry name" value="PROTEIN_KINASE_DOM"/>
    <property type="match status" value="1"/>
</dbReference>
<dbReference type="SUPFAM" id="SSF56112">
    <property type="entry name" value="Protein kinase-like (PK-like)"/>
    <property type="match status" value="1"/>
</dbReference>
<proteinExistence type="predicted"/>
<dbReference type="InterPro" id="IPR036236">
    <property type="entry name" value="Znf_C2H2_sf"/>
</dbReference>
<dbReference type="PROSITE" id="PS50808">
    <property type="entry name" value="ZF_BED"/>
    <property type="match status" value="1"/>
</dbReference>
<evidence type="ECO:0000259" key="8">
    <source>
        <dbReference type="PROSITE" id="PS50808"/>
    </source>
</evidence>
<dbReference type="GO" id="GO:0003677">
    <property type="term" value="F:DNA binding"/>
    <property type="evidence" value="ECO:0007669"/>
    <property type="project" value="InterPro"/>
</dbReference>
<feature type="region of interest" description="Disordered" evidence="5">
    <location>
        <begin position="33"/>
        <end position="59"/>
    </location>
</feature>
<evidence type="ECO:0000256" key="2">
    <source>
        <dbReference type="ARBA" id="ARBA00022771"/>
    </source>
</evidence>
<comment type="caution">
    <text evidence="9">The sequence shown here is derived from an EMBL/GenBank/DDBJ whole genome shotgun (WGS) entry which is preliminary data.</text>
</comment>
<dbReference type="PANTHER" id="PTHR48055">
    <property type="entry name" value="LEUCINE-RICH REPEAT RECEPTOR PROTEIN KINASE EMS1"/>
    <property type="match status" value="1"/>
</dbReference>
<keyword evidence="6" id="KW-0472">Membrane</keyword>
<dbReference type="FunFam" id="3.30.200.20:FF:000608">
    <property type="entry name" value="Serine/threonine kinase protein"/>
    <property type="match status" value="1"/>
</dbReference>
<dbReference type="InterPro" id="IPR011009">
    <property type="entry name" value="Kinase-like_dom_sf"/>
</dbReference>
<dbReference type="GO" id="GO:0016020">
    <property type="term" value="C:membrane"/>
    <property type="evidence" value="ECO:0007669"/>
    <property type="project" value="TreeGrafter"/>
</dbReference>
<reference evidence="10" key="2">
    <citation type="journal article" date="2017" name="J. Anim. Genet.">
        <title>Multiple reference genome sequences of hot pepper reveal the massive evolution of plant disease resistance genes by retroduplication.</title>
        <authorList>
            <person name="Kim S."/>
            <person name="Park J."/>
            <person name="Yeom S.-I."/>
            <person name="Kim Y.-M."/>
            <person name="Seo E."/>
            <person name="Kim K.-T."/>
            <person name="Kim M.-S."/>
            <person name="Lee J.M."/>
            <person name="Cheong K."/>
            <person name="Shin H.-S."/>
            <person name="Kim S.-B."/>
            <person name="Han K."/>
            <person name="Lee J."/>
            <person name="Park M."/>
            <person name="Lee H.-A."/>
            <person name="Lee H.-Y."/>
            <person name="Lee Y."/>
            <person name="Oh S."/>
            <person name="Lee J.H."/>
            <person name="Choi E."/>
            <person name="Choi E."/>
            <person name="Lee S.E."/>
            <person name="Jeon J."/>
            <person name="Kim H."/>
            <person name="Choi G."/>
            <person name="Song H."/>
            <person name="Lee J."/>
            <person name="Lee S.-C."/>
            <person name="Kwon J.-K."/>
            <person name="Lee H.-Y."/>
            <person name="Koo N."/>
            <person name="Hong Y."/>
            <person name="Kim R.W."/>
            <person name="Kang W.-H."/>
            <person name="Huh J.H."/>
            <person name="Kang B.-C."/>
            <person name="Yang T.-J."/>
            <person name="Lee Y.-H."/>
            <person name="Bennetzen J.L."/>
            <person name="Choi D."/>
        </authorList>
    </citation>
    <scope>NUCLEOTIDE SEQUENCE [LARGE SCALE GENOMIC DNA]</scope>
    <source>
        <strain evidence="10">cv. PBC81</strain>
    </source>
</reference>
<dbReference type="AlphaFoldDB" id="A0A2G2VKU8"/>
<evidence type="ECO:0000256" key="4">
    <source>
        <dbReference type="PROSITE-ProRule" id="PRU00027"/>
    </source>
</evidence>
<dbReference type="SUPFAM" id="SSF57667">
    <property type="entry name" value="beta-beta-alpha zinc fingers"/>
    <property type="match status" value="1"/>
</dbReference>
<dbReference type="InterPro" id="IPR043891">
    <property type="entry name" value="SPARK"/>
</dbReference>
<protein>
    <recommendedName>
        <fullName evidence="11">Protein kinase domain-containing protein</fullName>
    </recommendedName>
</protein>
<dbReference type="GO" id="GO:0008270">
    <property type="term" value="F:zinc ion binding"/>
    <property type="evidence" value="ECO:0007669"/>
    <property type="project" value="UniProtKB-KW"/>
</dbReference>
<reference evidence="9 10" key="1">
    <citation type="journal article" date="2017" name="Genome Biol.">
        <title>New reference genome sequences of hot pepper reveal the massive evolution of plant disease-resistance genes by retroduplication.</title>
        <authorList>
            <person name="Kim S."/>
            <person name="Park J."/>
            <person name="Yeom S.I."/>
            <person name="Kim Y.M."/>
            <person name="Seo E."/>
            <person name="Kim K.T."/>
            <person name="Kim M.S."/>
            <person name="Lee J.M."/>
            <person name="Cheong K."/>
            <person name="Shin H.S."/>
            <person name="Kim S.B."/>
            <person name="Han K."/>
            <person name="Lee J."/>
            <person name="Park M."/>
            <person name="Lee H.A."/>
            <person name="Lee H.Y."/>
            <person name="Lee Y."/>
            <person name="Oh S."/>
            <person name="Lee J.H."/>
            <person name="Choi E."/>
            <person name="Choi E."/>
            <person name="Lee S.E."/>
            <person name="Jeon J."/>
            <person name="Kim H."/>
            <person name="Choi G."/>
            <person name="Song H."/>
            <person name="Lee J."/>
            <person name="Lee S.C."/>
            <person name="Kwon J.K."/>
            <person name="Lee H.Y."/>
            <person name="Koo N."/>
            <person name="Hong Y."/>
            <person name="Kim R.W."/>
            <person name="Kang W.H."/>
            <person name="Huh J.H."/>
            <person name="Kang B.C."/>
            <person name="Yang T.J."/>
            <person name="Lee Y.H."/>
            <person name="Bennetzen J.L."/>
            <person name="Choi D."/>
        </authorList>
    </citation>
    <scope>NUCLEOTIDE SEQUENCE [LARGE SCALE GENOMIC DNA]</scope>
    <source>
        <strain evidence="10">cv. PBC81</strain>
    </source>
</reference>
<sequence>MDYVEAQENYGIEEENEVDAVNLDEDNENIAETPAVGDANVRSESVNLPSHPPSAPKPRKRTSIAWQFFERISDIEVQCNICQQIYKHRSGGKQRGTDTLMRHIAEDHKKELNIAKGGVNVGEACTTLDNYTWDGFLNDHPCCGLAFNTYLRALARWTNQTRHDIFLNSTQQSDCLTLMNNNNSSTSDNFRCGIEKLTSNGAGGCSDYSEIDVENKLGSRLKSLRDDCRLMDSGGGGLAKGCNKCLRTWREIAKNDTTKLEDDICRFSMLILLTSQRVSDESWVDKIFHCLGNGSLPLASSADDSGNETRRRTKFKTDLWILIGGVVGMVLVIIVALWILSKRKAEVKPSSGRYNESYSDESTYRRLSLKEIYSATDNLCMSNFIGQGLAGKVYKGILADRKHVAVKHIIKDEQMETFVREVTSLSHIKHPNLVSLLGHYDGPNECFLVYELCHNGNLSEWLFGRSKYLLWRRRLEIALDCARGLLFLHSYPEGSIVHRDIKAKSYFISIISNILLSASFEAKLSDFGLSKIISIGHSYASSEVRGTFGYVDPEYQKNRHVNTYGDVYSFGIVLLQLLSGQRVINLDLKKPMPLSKMAKNLTKGGNIKEFADPKLEGKFSMVAFELVFKLALSSIGLKQQRPSMEQVVIKLEEALDLSTRIESVHP</sequence>
<evidence type="ECO:0000256" key="3">
    <source>
        <dbReference type="ARBA" id="ARBA00022833"/>
    </source>
</evidence>
<evidence type="ECO:0000313" key="10">
    <source>
        <dbReference type="Proteomes" id="UP000224567"/>
    </source>
</evidence>
<accession>A0A2G2VKU8</accession>
<dbReference type="GO" id="GO:0004672">
    <property type="term" value="F:protein kinase activity"/>
    <property type="evidence" value="ECO:0007669"/>
    <property type="project" value="InterPro"/>
</dbReference>
<keyword evidence="6" id="KW-1133">Transmembrane helix</keyword>
<dbReference type="Gene3D" id="1.10.510.10">
    <property type="entry name" value="Transferase(Phosphotransferase) domain 1"/>
    <property type="match status" value="1"/>
</dbReference>
<feature type="domain" description="BED-type" evidence="8">
    <location>
        <begin position="60"/>
        <end position="115"/>
    </location>
</feature>
<evidence type="ECO:0000259" key="7">
    <source>
        <dbReference type="PROSITE" id="PS50011"/>
    </source>
</evidence>
<evidence type="ECO:0000256" key="5">
    <source>
        <dbReference type="SAM" id="MobiDB-lite"/>
    </source>
</evidence>
<dbReference type="FunFam" id="1.10.510.10:FF:000530">
    <property type="entry name" value="probable receptor-like protein kinase At5g59700"/>
    <property type="match status" value="1"/>
</dbReference>
<evidence type="ECO:0000313" key="9">
    <source>
        <dbReference type="EMBL" id="PHT33579.1"/>
    </source>
</evidence>
<gene>
    <name evidence="9" type="ORF">CQW23_25379</name>
</gene>
<dbReference type="SMART" id="SM00614">
    <property type="entry name" value="ZnF_BED"/>
    <property type="match status" value="1"/>
</dbReference>
<name>A0A2G2VKU8_CAPBA</name>
<feature type="transmembrane region" description="Helical" evidence="6">
    <location>
        <begin position="319"/>
        <end position="340"/>
    </location>
</feature>
<evidence type="ECO:0000256" key="1">
    <source>
        <dbReference type="ARBA" id="ARBA00022723"/>
    </source>
</evidence>
<dbReference type="Proteomes" id="UP000224567">
    <property type="component" value="Unassembled WGS sequence"/>
</dbReference>
<evidence type="ECO:0008006" key="11">
    <source>
        <dbReference type="Google" id="ProtNLM"/>
    </source>
</evidence>
<dbReference type="InterPro" id="IPR051564">
    <property type="entry name" value="LRR_receptor-like_kinase"/>
</dbReference>
<dbReference type="Pfam" id="PF02892">
    <property type="entry name" value="zf-BED"/>
    <property type="match status" value="1"/>
</dbReference>
<keyword evidence="6" id="KW-0812">Transmembrane</keyword>
<dbReference type="EMBL" id="MLFT02000011">
    <property type="protein sequence ID" value="PHT33579.1"/>
    <property type="molecule type" value="Genomic_DNA"/>
</dbReference>
<dbReference type="OrthoDB" id="4062651at2759"/>
<dbReference type="PANTHER" id="PTHR48055:SF9">
    <property type="entry name" value="PROTEIN KINASE DOMAIN-CONTAINING PROTEIN"/>
    <property type="match status" value="1"/>
</dbReference>
<dbReference type="GO" id="GO:0005524">
    <property type="term" value="F:ATP binding"/>
    <property type="evidence" value="ECO:0007669"/>
    <property type="project" value="InterPro"/>
</dbReference>
<evidence type="ECO:0000256" key="6">
    <source>
        <dbReference type="SAM" id="Phobius"/>
    </source>
</evidence>
<keyword evidence="10" id="KW-1185">Reference proteome</keyword>
<feature type="domain" description="Protein kinase" evidence="7">
    <location>
        <begin position="379"/>
        <end position="666"/>
    </location>
</feature>
<dbReference type="Gene3D" id="3.30.200.20">
    <property type="entry name" value="Phosphorylase Kinase, domain 1"/>
    <property type="match status" value="1"/>
</dbReference>
<keyword evidence="3" id="KW-0862">Zinc</keyword>
<keyword evidence="1" id="KW-0479">Metal-binding</keyword>
<dbReference type="InterPro" id="IPR003656">
    <property type="entry name" value="Znf_BED"/>
</dbReference>
<keyword evidence="2 4" id="KW-0863">Zinc-finger</keyword>
<organism evidence="9 10">
    <name type="scientific">Capsicum baccatum</name>
    <name type="common">Peruvian pepper</name>
    <dbReference type="NCBI Taxonomy" id="33114"/>
    <lineage>
        <taxon>Eukaryota</taxon>
        <taxon>Viridiplantae</taxon>
        <taxon>Streptophyta</taxon>
        <taxon>Embryophyta</taxon>
        <taxon>Tracheophyta</taxon>
        <taxon>Spermatophyta</taxon>
        <taxon>Magnoliopsida</taxon>
        <taxon>eudicotyledons</taxon>
        <taxon>Gunneridae</taxon>
        <taxon>Pentapetalae</taxon>
        <taxon>asterids</taxon>
        <taxon>lamiids</taxon>
        <taxon>Solanales</taxon>
        <taxon>Solanaceae</taxon>
        <taxon>Solanoideae</taxon>
        <taxon>Capsiceae</taxon>
        <taxon>Capsicum</taxon>
    </lineage>
</organism>
<dbReference type="InterPro" id="IPR000719">
    <property type="entry name" value="Prot_kinase_dom"/>
</dbReference>
<dbReference type="Pfam" id="PF00069">
    <property type="entry name" value="Pkinase"/>
    <property type="match status" value="1"/>
</dbReference>